<dbReference type="Proteomes" id="UP000655588">
    <property type="component" value="Unassembled WGS sequence"/>
</dbReference>
<comment type="caution">
    <text evidence="1">The sequence shown here is derived from an EMBL/GenBank/DDBJ whole genome shotgun (WGS) entry which is preliminary data.</text>
</comment>
<accession>A0A833S4R7</accession>
<evidence type="ECO:0000313" key="1">
    <source>
        <dbReference type="EMBL" id="KAF3426546.1"/>
    </source>
</evidence>
<dbReference type="InterPro" id="IPR052709">
    <property type="entry name" value="Transposase-MT_Hybrid"/>
</dbReference>
<dbReference type="AlphaFoldDB" id="A0A833S4R7"/>
<dbReference type="PANTHER" id="PTHR46060">
    <property type="entry name" value="MARINER MOS1 TRANSPOSASE-LIKE PROTEIN"/>
    <property type="match status" value="1"/>
</dbReference>
<name>A0A833S4R7_9HYME</name>
<sequence length="201" mass="22752">MAIETYPTSPPDEKTLAAIFSTLPDTGSPRPMAIFELLDYILLDKILNLCLRHLTLVNDTLQCGFKVAITTVSTHDINNATETFNKLNGSTYSDQVLPRAQIFLNAFLNVREIVEDEVRSGRTCTSKTEEDVEKVETLIRFDRRLTVRRIGSELNLNYQTVHDILTQSLGQFNRTPTVTLIRHSYSSIHTIEILSIIARIV</sequence>
<keyword evidence="2" id="KW-1185">Reference proteome</keyword>
<dbReference type="EMBL" id="WNWW01000311">
    <property type="protein sequence ID" value="KAF3426546.1"/>
    <property type="molecule type" value="Genomic_DNA"/>
</dbReference>
<gene>
    <name evidence="1" type="ORF">E2986_13479</name>
</gene>
<reference evidence="1" key="1">
    <citation type="submission" date="2019-11" db="EMBL/GenBank/DDBJ databases">
        <title>The nuclear and mitochondrial genomes of Frieseomelitta varia - a highly eusocial stingless bee (Meliponini) with a permanently sterile worker caste.</title>
        <authorList>
            <person name="Freitas F.C.P."/>
            <person name="Lourenco A.P."/>
            <person name="Nunes F.M.F."/>
            <person name="Paschoal A.R."/>
            <person name="Abreu F.C.P."/>
            <person name="Barbin F.O."/>
            <person name="Bataglia L."/>
            <person name="Cardoso-Junior C.A.M."/>
            <person name="Cervoni M.S."/>
            <person name="Silva S.R."/>
            <person name="Dalarmi F."/>
            <person name="Del Lama M.A."/>
            <person name="Depintor T.S."/>
            <person name="Ferreira K.M."/>
            <person name="Goria P.S."/>
            <person name="Jaskot M.C."/>
            <person name="Lago D.C."/>
            <person name="Luna-Lucena D."/>
            <person name="Moda L.M."/>
            <person name="Nascimento L."/>
            <person name="Pedrino M."/>
            <person name="Rabico F.O."/>
            <person name="Sanches F.C."/>
            <person name="Santos D.E."/>
            <person name="Santos C.G."/>
            <person name="Vieira J."/>
            <person name="Lopes T.F."/>
            <person name="Barchuk A.R."/>
            <person name="Hartfelder K."/>
            <person name="Simoes Z.L.P."/>
            <person name="Bitondi M.M.G."/>
            <person name="Pinheiro D.G."/>
        </authorList>
    </citation>
    <scope>NUCLEOTIDE SEQUENCE</scope>
    <source>
        <strain evidence="1">USP_RPSP 00005682</strain>
        <tissue evidence="1">Whole individual</tissue>
    </source>
</reference>
<dbReference type="PANTHER" id="PTHR46060:SF1">
    <property type="entry name" value="MARINER MOS1 TRANSPOSASE-LIKE PROTEIN"/>
    <property type="match status" value="1"/>
</dbReference>
<evidence type="ECO:0000313" key="2">
    <source>
        <dbReference type="Proteomes" id="UP000655588"/>
    </source>
</evidence>
<proteinExistence type="predicted"/>
<organism evidence="1 2">
    <name type="scientific">Frieseomelitta varia</name>
    <dbReference type="NCBI Taxonomy" id="561572"/>
    <lineage>
        <taxon>Eukaryota</taxon>
        <taxon>Metazoa</taxon>
        <taxon>Ecdysozoa</taxon>
        <taxon>Arthropoda</taxon>
        <taxon>Hexapoda</taxon>
        <taxon>Insecta</taxon>
        <taxon>Pterygota</taxon>
        <taxon>Neoptera</taxon>
        <taxon>Endopterygota</taxon>
        <taxon>Hymenoptera</taxon>
        <taxon>Apocrita</taxon>
        <taxon>Aculeata</taxon>
        <taxon>Apoidea</taxon>
        <taxon>Anthophila</taxon>
        <taxon>Apidae</taxon>
        <taxon>Frieseomelitta</taxon>
    </lineage>
</organism>
<protein>
    <submittedName>
        <fullName evidence="1">Uncharacterized protein</fullName>
    </submittedName>
</protein>